<evidence type="ECO:0000256" key="2">
    <source>
        <dbReference type="ARBA" id="ARBA00022490"/>
    </source>
</evidence>
<dbReference type="SUPFAM" id="SSF51735">
    <property type="entry name" value="NAD(P)-binding Rossmann-fold domains"/>
    <property type="match status" value="1"/>
</dbReference>
<dbReference type="NCBIfam" id="TIGR00036">
    <property type="entry name" value="dapB"/>
    <property type="match status" value="1"/>
</dbReference>
<evidence type="ECO:0000313" key="16">
    <source>
        <dbReference type="EMBL" id="KJY96146.1"/>
    </source>
</evidence>
<organism evidence="16 17">
    <name type="scientific">Pseudoalteromonas ruthenica</name>
    <dbReference type="NCBI Taxonomy" id="151081"/>
    <lineage>
        <taxon>Bacteria</taxon>
        <taxon>Pseudomonadati</taxon>
        <taxon>Pseudomonadota</taxon>
        <taxon>Gammaproteobacteria</taxon>
        <taxon>Alteromonadales</taxon>
        <taxon>Pseudoalteromonadaceae</taxon>
        <taxon>Pseudoalteromonas</taxon>
    </lineage>
</organism>
<dbReference type="FunFam" id="3.30.360.10:FF:000004">
    <property type="entry name" value="4-hydroxy-tetrahydrodipicolinate reductase"/>
    <property type="match status" value="1"/>
</dbReference>
<sequence length="268" mass="28961">MSARVGVLGANGRMGQVLLAATNNDGDTQLAGAYVRAHSQLLGVNVNNVVKGLSEHAEGLAFSAFDEQSQCDVLIDFTLPAGMLAHLDIAVAKGTPMVIGTTGLDEQQMQRLYDASEHIPVVFARNFSVGINLLLNLVQTAAQKMGDDADIEVFEAHHRHKIDAPSGTALALGEAIAEAKQWQHDDVAVYDRSQSEQAKSQKEIGYSVLRGGDIVGEHTAYFALMGERLELTHKASSRMTFAQGAVRAAKWVQNKQPGFYTMQEVLEL</sequence>
<keyword evidence="7 13" id="KW-0520">NAD</keyword>
<feature type="active site" description="Proton donor" evidence="13">
    <location>
        <position position="161"/>
    </location>
</feature>
<dbReference type="CDD" id="cd02274">
    <property type="entry name" value="DHDPR_N"/>
    <property type="match status" value="1"/>
</dbReference>
<comment type="catalytic activity">
    <reaction evidence="11 13">
        <text>(S)-2,3,4,5-tetrahydrodipicolinate + NADP(+) + H2O = (2S,4S)-4-hydroxy-2,3,4,5-tetrahydrodipicolinate + NADPH + H(+)</text>
        <dbReference type="Rhea" id="RHEA:35331"/>
        <dbReference type="ChEBI" id="CHEBI:15377"/>
        <dbReference type="ChEBI" id="CHEBI:15378"/>
        <dbReference type="ChEBI" id="CHEBI:16845"/>
        <dbReference type="ChEBI" id="CHEBI:57783"/>
        <dbReference type="ChEBI" id="CHEBI:58349"/>
        <dbReference type="ChEBI" id="CHEBI:67139"/>
        <dbReference type="EC" id="1.17.1.8"/>
    </reaction>
</comment>
<comment type="function">
    <text evidence="13">Catalyzes the conversion of 4-hydroxy-tetrahydrodipicolinate (HTPA) to tetrahydrodipicolinate.</text>
</comment>
<feature type="active site" description="Proton donor/acceptor" evidence="13">
    <location>
        <position position="157"/>
    </location>
</feature>
<dbReference type="GO" id="GO:0051287">
    <property type="term" value="F:NAD binding"/>
    <property type="evidence" value="ECO:0007669"/>
    <property type="project" value="UniProtKB-UniRule"/>
</dbReference>
<evidence type="ECO:0000256" key="10">
    <source>
        <dbReference type="ARBA" id="ARBA00038983"/>
    </source>
</evidence>
<keyword evidence="3 13" id="KW-0028">Amino-acid biosynthesis</keyword>
<dbReference type="eggNOG" id="COG0289">
    <property type="taxonomic scope" value="Bacteria"/>
</dbReference>
<dbReference type="Gene3D" id="3.40.50.720">
    <property type="entry name" value="NAD(P)-binding Rossmann-like Domain"/>
    <property type="match status" value="1"/>
</dbReference>
<feature type="domain" description="Dihydrodipicolinate reductase C-terminal" evidence="15">
    <location>
        <begin position="130"/>
        <end position="266"/>
    </location>
</feature>
<feature type="binding site" evidence="13">
    <location>
        <position position="158"/>
    </location>
    <ligand>
        <name>(S)-2,3,4,5-tetrahydrodipicolinate</name>
        <dbReference type="ChEBI" id="CHEBI:16845"/>
    </ligand>
</feature>
<feature type="domain" description="Dihydrodipicolinate reductase N-terminal" evidence="14">
    <location>
        <begin position="4"/>
        <end position="127"/>
    </location>
</feature>
<comment type="pathway">
    <text evidence="9 13">Amino-acid biosynthesis; L-lysine biosynthesis via DAP pathway; (S)-tetrahydrodipicolinate from L-aspartate: step 4/4.</text>
</comment>
<dbReference type="PANTHER" id="PTHR20836:SF0">
    <property type="entry name" value="4-HYDROXY-TETRAHYDRODIPICOLINATE REDUCTASE 1, CHLOROPLASTIC-RELATED"/>
    <property type="match status" value="1"/>
</dbReference>
<feature type="binding site" evidence="13">
    <location>
        <begin position="100"/>
        <end position="102"/>
    </location>
    <ligand>
        <name>NAD(+)</name>
        <dbReference type="ChEBI" id="CHEBI:57540"/>
    </ligand>
</feature>
<evidence type="ECO:0000256" key="9">
    <source>
        <dbReference type="ARBA" id="ARBA00037922"/>
    </source>
</evidence>
<dbReference type="GO" id="GO:0050661">
    <property type="term" value="F:NADP binding"/>
    <property type="evidence" value="ECO:0007669"/>
    <property type="project" value="UniProtKB-UniRule"/>
</dbReference>
<keyword evidence="5 13" id="KW-0220">Diaminopimelate biosynthesis</keyword>
<dbReference type="EC" id="1.17.1.8" evidence="10 13"/>
<comment type="similarity">
    <text evidence="1 13">Belongs to the DapB family.</text>
</comment>
<feature type="binding site" evidence="13">
    <location>
        <position position="36"/>
    </location>
    <ligand>
        <name>NADP(+)</name>
        <dbReference type="ChEBI" id="CHEBI:58349"/>
    </ligand>
</feature>
<feature type="binding site" evidence="13">
    <location>
        <begin position="9"/>
        <end position="14"/>
    </location>
    <ligand>
        <name>NAD(+)</name>
        <dbReference type="ChEBI" id="CHEBI:57540"/>
    </ligand>
</feature>
<dbReference type="Pfam" id="PF01113">
    <property type="entry name" value="DapB_N"/>
    <property type="match status" value="1"/>
</dbReference>
<dbReference type="GO" id="GO:0016726">
    <property type="term" value="F:oxidoreductase activity, acting on CH or CH2 groups, NAD or NADP as acceptor"/>
    <property type="evidence" value="ECO:0007669"/>
    <property type="project" value="UniProtKB-UniRule"/>
</dbReference>
<dbReference type="PIRSF" id="PIRSF000161">
    <property type="entry name" value="DHPR"/>
    <property type="match status" value="1"/>
</dbReference>
<name>A0A0F4PPH4_9GAMM</name>
<dbReference type="InterPro" id="IPR023940">
    <property type="entry name" value="DHDPR_bac"/>
</dbReference>
<dbReference type="GO" id="GO:0005829">
    <property type="term" value="C:cytosol"/>
    <property type="evidence" value="ECO:0007669"/>
    <property type="project" value="TreeGrafter"/>
</dbReference>
<dbReference type="UniPathway" id="UPA00034">
    <property type="reaction ID" value="UER00018"/>
</dbReference>
<keyword evidence="17" id="KW-1185">Reference proteome</keyword>
<evidence type="ECO:0000256" key="1">
    <source>
        <dbReference type="ARBA" id="ARBA00006642"/>
    </source>
</evidence>
<dbReference type="GeneID" id="58230298"/>
<dbReference type="Gene3D" id="3.30.360.10">
    <property type="entry name" value="Dihydrodipicolinate Reductase, domain 2"/>
    <property type="match status" value="1"/>
</dbReference>
<keyword evidence="4 13" id="KW-0521">NADP</keyword>
<dbReference type="AlphaFoldDB" id="A0A0F4PPH4"/>
<dbReference type="InterPro" id="IPR022663">
    <property type="entry name" value="DapB_C"/>
</dbReference>
<evidence type="ECO:0000313" key="17">
    <source>
        <dbReference type="Proteomes" id="UP000033664"/>
    </source>
</evidence>
<keyword evidence="8 13" id="KW-0457">Lysine biosynthesis</keyword>
<evidence type="ECO:0000256" key="7">
    <source>
        <dbReference type="ARBA" id="ARBA00023027"/>
    </source>
</evidence>
<evidence type="ECO:0000256" key="13">
    <source>
        <dbReference type="HAMAP-Rule" id="MF_00102"/>
    </source>
</evidence>
<dbReference type="HAMAP" id="MF_00102">
    <property type="entry name" value="DapB"/>
    <property type="match status" value="1"/>
</dbReference>
<proteinExistence type="inferred from homology"/>
<evidence type="ECO:0000256" key="3">
    <source>
        <dbReference type="ARBA" id="ARBA00022605"/>
    </source>
</evidence>
<keyword evidence="2 13" id="KW-0963">Cytoplasm</keyword>
<evidence type="ECO:0000256" key="12">
    <source>
        <dbReference type="ARBA" id="ARBA00049396"/>
    </source>
</evidence>
<comment type="caution">
    <text evidence="13">Lacks conserved residue(s) required for the propagation of feature annotation.</text>
</comment>
<evidence type="ECO:0000256" key="11">
    <source>
        <dbReference type="ARBA" id="ARBA00049080"/>
    </source>
</evidence>
<reference evidence="16 17" key="1">
    <citation type="journal article" date="2015" name="BMC Genomics">
        <title>Genome mining reveals unlocked bioactive potential of marine Gram-negative bacteria.</title>
        <authorList>
            <person name="Machado H."/>
            <person name="Sonnenschein E.C."/>
            <person name="Melchiorsen J."/>
            <person name="Gram L."/>
        </authorList>
    </citation>
    <scope>NUCLEOTIDE SEQUENCE [LARGE SCALE GENOMIC DNA]</scope>
    <source>
        <strain evidence="16 17">S3137</strain>
    </source>
</reference>
<dbReference type="EMBL" id="JXXZ01000019">
    <property type="protein sequence ID" value="KJY96146.1"/>
    <property type="molecule type" value="Genomic_DNA"/>
</dbReference>
<evidence type="ECO:0000259" key="15">
    <source>
        <dbReference type="Pfam" id="PF05173"/>
    </source>
</evidence>
<dbReference type="PANTHER" id="PTHR20836">
    <property type="entry name" value="DIHYDRODIPICOLINATE REDUCTASE"/>
    <property type="match status" value="1"/>
</dbReference>
<keyword evidence="6 13" id="KW-0560">Oxidoreductase</keyword>
<accession>A0A0F4PPH4</accession>
<dbReference type="GO" id="GO:0008839">
    <property type="term" value="F:4-hydroxy-tetrahydrodipicolinate reductase"/>
    <property type="evidence" value="ECO:0007669"/>
    <property type="project" value="UniProtKB-UniRule"/>
</dbReference>
<dbReference type="PATRIC" id="fig|151081.8.peg.3241"/>
<feature type="binding site" evidence="13">
    <location>
        <begin position="167"/>
        <end position="168"/>
    </location>
    <ligand>
        <name>(S)-2,3,4,5-tetrahydrodipicolinate</name>
        <dbReference type="ChEBI" id="CHEBI:16845"/>
    </ligand>
</feature>
<dbReference type="SUPFAM" id="SSF55347">
    <property type="entry name" value="Glyceraldehyde-3-phosphate dehydrogenase-like, C-terminal domain"/>
    <property type="match status" value="1"/>
</dbReference>
<comment type="catalytic activity">
    <reaction evidence="12 13">
        <text>(S)-2,3,4,5-tetrahydrodipicolinate + NAD(+) + H2O = (2S,4S)-4-hydroxy-2,3,4,5-tetrahydrodipicolinate + NADH + H(+)</text>
        <dbReference type="Rhea" id="RHEA:35323"/>
        <dbReference type="ChEBI" id="CHEBI:15377"/>
        <dbReference type="ChEBI" id="CHEBI:15378"/>
        <dbReference type="ChEBI" id="CHEBI:16845"/>
        <dbReference type="ChEBI" id="CHEBI:57540"/>
        <dbReference type="ChEBI" id="CHEBI:57945"/>
        <dbReference type="ChEBI" id="CHEBI:67139"/>
        <dbReference type="EC" id="1.17.1.8"/>
    </reaction>
</comment>
<comment type="caution">
    <text evidence="13">Was originally thought to be a dihydrodipicolinate reductase (DHDPR), catalyzing the conversion of dihydrodipicolinate to tetrahydrodipicolinate. However, it was shown in E.coli that the substrate of the enzymatic reaction is not dihydrodipicolinate (DHDP) but in fact (2S,4S)-4-hydroxy-2,3,4,5-tetrahydrodipicolinic acid (HTPA), the product released by the DapA-catalyzed reaction.</text>
</comment>
<feature type="binding site" evidence="13">
    <location>
        <begin position="124"/>
        <end position="127"/>
    </location>
    <ligand>
        <name>NAD(+)</name>
        <dbReference type="ChEBI" id="CHEBI:57540"/>
    </ligand>
</feature>
<protein>
    <recommendedName>
        <fullName evidence="10 13">4-hydroxy-tetrahydrodipicolinate reductase</fullName>
        <shortName evidence="13">HTPA reductase</shortName>
        <ecNumber evidence="10 13">1.17.1.8</ecNumber>
    </recommendedName>
</protein>
<dbReference type="Proteomes" id="UP000033664">
    <property type="component" value="Unassembled WGS sequence"/>
</dbReference>
<comment type="caution">
    <text evidence="16">The sequence shown here is derived from an EMBL/GenBank/DDBJ whole genome shotgun (WGS) entry which is preliminary data.</text>
</comment>
<comment type="subunit">
    <text evidence="13">Homotetramer.</text>
</comment>
<dbReference type="InterPro" id="IPR022664">
    <property type="entry name" value="DapB_N_CS"/>
</dbReference>
<dbReference type="GO" id="GO:0009089">
    <property type="term" value="P:lysine biosynthetic process via diaminopimelate"/>
    <property type="evidence" value="ECO:0007669"/>
    <property type="project" value="UniProtKB-UniRule"/>
</dbReference>
<dbReference type="InterPro" id="IPR000846">
    <property type="entry name" value="DapB_N"/>
</dbReference>
<gene>
    <name evidence="13" type="primary">dapB</name>
    <name evidence="16" type="ORF">TW72_17525</name>
</gene>
<dbReference type="Pfam" id="PF05173">
    <property type="entry name" value="DapB_C"/>
    <property type="match status" value="1"/>
</dbReference>
<dbReference type="PROSITE" id="PS01298">
    <property type="entry name" value="DAPB"/>
    <property type="match status" value="1"/>
</dbReference>
<evidence type="ECO:0000256" key="5">
    <source>
        <dbReference type="ARBA" id="ARBA00022915"/>
    </source>
</evidence>
<evidence type="ECO:0000259" key="14">
    <source>
        <dbReference type="Pfam" id="PF01113"/>
    </source>
</evidence>
<dbReference type="RefSeq" id="WP_045980324.1">
    <property type="nucleotide sequence ID" value="NZ_JXXY01000017.1"/>
</dbReference>
<dbReference type="InterPro" id="IPR036291">
    <property type="entry name" value="NAD(P)-bd_dom_sf"/>
</dbReference>
<comment type="subcellular location">
    <subcellularLocation>
        <location evidence="13">Cytoplasm</location>
    </subcellularLocation>
</comment>
<evidence type="ECO:0000256" key="4">
    <source>
        <dbReference type="ARBA" id="ARBA00022857"/>
    </source>
</evidence>
<evidence type="ECO:0000256" key="8">
    <source>
        <dbReference type="ARBA" id="ARBA00023154"/>
    </source>
</evidence>
<evidence type="ECO:0000256" key="6">
    <source>
        <dbReference type="ARBA" id="ARBA00023002"/>
    </source>
</evidence>
<dbReference type="GO" id="GO:0019877">
    <property type="term" value="P:diaminopimelate biosynthetic process"/>
    <property type="evidence" value="ECO:0007669"/>
    <property type="project" value="UniProtKB-UniRule"/>
</dbReference>
<dbReference type="OrthoDB" id="9790352at2"/>